<proteinExistence type="predicted"/>
<dbReference type="PROSITE" id="PS00892">
    <property type="entry name" value="HIT_1"/>
    <property type="match status" value="1"/>
</dbReference>
<comment type="caution">
    <text evidence="5">The sequence shown here is derived from an EMBL/GenBank/DDBJ whole genome shotgun (WGS) entry which is preliminary data.</text>
</comment>
<dbReference type="EMBL" id="PEZL01000039">
    <property type="protein sequence ID" value="PIS13258.1"/>
    <property type="molecule type" value="Genomic_DNA"/>
</dbReference>
<dbReference type="GO" id="GO:0003824">
    <property type="term" value="F:catalytic activity"/>
    <property type="evidence" value="ECO:0007669"/>
    <property type="project" value="InterPro"/>
</dbReference>
<feature type="active site" description="Tele-AMP-histidine intermediate" evidence="1">
    <location>
        <position position="99"/>
    </location>
</feature>
<dbReference type="Proteomes" id="UP000230353">
    <property type="component" value="Unassembled WGS sequence"/>
</dbReference>
<accession>A0A2H0WMS9</accession>
<dbReference type="PANTHER" id="PTHR23089">
    <property type="entry name" value="HISTIDINE TRIAD HIT PROTEIN"/>
    <property type="match status" value="1"/>
</dbReference>
<gene>
    <name evidence="5" type="ORF">COT67_02770</name>
</gene>
<dbReference type="InterPro" id="IPR011146">
    <property type="entry name" value="HIT-like"/>
</dbReference>
<feature type="domain" description="HIT" evidence="4">
    <location>
        <begin position="4"/>
        <end position="114"/>
    </location>
</feature>
<protein>
    <submittedName>
        <fullName evidence="5">Histidine triad nucleotide-binding protein</fullName>
    </submittedName>
</protein>
<reference evidence="6" key="1">
    <citation type="submission" date="2017-09" db="EMBL/GenBank/DDBJ databases">
        <title>Depth-based differentiation of microbial function through sediment-hosted aquifers and enrichment of novel symbionts in the deep terrestrial subsurface.</title>
        <authorList>
            <person name="Probst A.J."/>
            <person name="Ladd B."/>
            <person name="Jarett J.K."/>
            <person name="Geller-Mcgrath D.E."/>
            <person name="Sieber C.M.K."/>
            <person name="Emerson J.B."/>
            <person name="Anantharaman K."/>
            <person name="Thomas B.C."/>
            <person name="Malmstrom R."/>
            <person name="Stieglmeier M."/>
            <person name="Klingl A."/>
            <person name="Woyke T."/>
            <person name="Ryan C.M."/>
            <person name="Banfield J.F."/>
        </authorList>
    </citation>
    <scope>NUCLEOTIDE SEQUENCE [LARGE SCALE GENOMIC DNA]</scope>
</reference>
<dbReference type="PRINTS" id="PR00332">
    <property type="entry name" value="HISTRIAD"/>
</dbReference>
<evidence type="ECO:0000256" key="3">
    <source>
        <dbReference type="PROSITE-ProRule" id="PRU00464"/>
    </source>
</evidence>
<evidence type="ECO:0000313" key="6">
    <source>
        <dbReference type="Proteomes" id="UP000230353"/>
    </source>
</evidence>
<dbReference type="AlphaFoldDB" id="A0A2H0WMS9"/>
<dbReference type="Gene3D" id="3.30.428.10">
    <property type="entry name" value="HIT-like"/>
    <property type="match status" value="1"/>
</dbReference>
<evidence type="ECO:0000259" key="4">
    <source>
        <dbReference type="PROSITE" id="PS51084"/>
    </source>
</evidence>
<dbReference type="InterPro" id="IPR036265">
    <property type="entry name" value="HIT-like_sf"/>
</dbReference>
<name>A0A2H0WMS9_9BACT</name>
<sequence length="114" mass="12956">MNCIFCKIAQKEINTEILYEDADVIAFRDANPIAPVHVLIIPKRHIPTIDDLKETDEKLAGKIILTAQKLARDLNISEKGYKLLFRVKEHGGQEIEHIHLHLLGGAPLIEKITW</sequence>
<evidence type="ECO:0000313" key="5">
    <source>
        <dbReference type="EMBL" id="PIS13258.1"/>
    </source>
</evidence>
<dbReference type="InterPro" id="IPR001310">
    <property type="entry name" value="Histidine_triad_HIT"/>
</dbReference>
<organism evidence="5 6">
    <name type="scientific">Candidatus Tagabacteria bacterium CG09_land_8_20_14_0_10_41_14</name>
    <dbReference type="NCBI Taxonomy" id="1975021"/>
    <lineage>
        <taxon>Bacteria</taxon>
        <taxon>Candidatus Tagaibacteriota</taxon>
    </lineage>
</organism>
<dbReference type="InterPro" id="IPR019808">
    <property type="entry name" value="Histidine_triad_CS"/>
</dbReference>
<evidence type="ECO:0000256" key="1">
    <source>
        <dbReference type="PIRSR" id="PIRSR601310-1"/>
    </source>
</evidence>
<dbReference type="Pfam" id="PF01230">
    <property type="entry name" value="HIT"/>
    <property type="match status" value="1"/>
</dbReference>
<dbReference type="SUPFAM" id="SSF54197">
    <property type="entry name" value="HIT-like"/>
    <property type="match status" value="1"/>
</dbReference>
<dbReference type="CDD" id="cd01276">
    <property type="entry name" value="PKCI_related"/>
    <property type="match status" value="1"/>
</dbReference>
<dbReference type="PROSITE" id="PS51084">
    <property type="entry name" value="HIT_2"/>
    <property type="match status" value="1"/>
</dbReference>
<evidence type="ECO:0000256" key="2">
    <source>
        <dbReference type="PIRSR" id="PIRSR601310-3"/>
    </source>
</evidence>
<feature type="short sequence motif" description="Histidine triad motif" evidence="2 3">
    <location>
        <begin position="97"/>
        <end position="101"/>
    </location>
</feature>